<gene>
    <name evidence="1" type="primary">Cnig_chr_I.g3300</name>
    <name evidence="1" type="ORF">B9Z55_003300</name>
</gene>
<proteinExistence type="predicted"/>
<evidence type="ECO:0000313" key="2">
    <source>
        <dbReference type="Proteomes" id="UP000230233"/>
    </source>
</evidence>
<comment type="caution">
    <text evidence="1">The sequence shown here is derived from an EMBL/GenBank/DDBJ whole genome shotgun (WGS) entry which is preliminary data.</text>
</comment>
<accession>A0A2G5VPM1</accession>
<dbReference type="EMBL" id="PDUG01000001">
    <property type="protein sequence ID" value="PIC53718.1"/>
    <property type="molecule type" value="Genomic_DNA"/>
</dbReference>
<organism evidence="1 2">
    <name type="scientific">Caenorhabditis nigoni</name>
    <dbReference type="NCBI Taxonomy" id="1611254"/>
    <lineage>
        <taxon>Eukaryota</taxon>
        <taxon>Metazoa</taxon>
        <taxon>Ecdysozoa</taxon>
        <taxon>Nematoda</taxon>
        <taxon>Chromadorea</taxon>
        <taxon>Rhabditida</taxon>
        <taxon>Rhabditina</taxon>
        <taxon>Rhabditomorpha</taxon>
        <taxon>Rhabditoidea</taxon>
        <taxon>Rhabditidae</taxon>
        <taxon>Peloderinae</taxon>
        <taxon>Caenorhabditis</taxon>
    </lineage>
</organism>
<dbReference type="AlphaFoldDB" id="A0A2G5VPM1"/>
<dbReference type="PANTHER" id="PTHR21503:SF8">
    <property type="entry name" value="F-BOX ASSOCIATED DOMAIN-CONTAINING PROTEIN-RELATED"/>
    <property type="match status" value="1"/>
</dbReference>
<dbReference type="Proteomes" id="UP000230233">
    <property type="component" value="Chromosome I"/>
</dbReference>
<evidence type="ECO:0008006" key="3">
    <source>
        <dbReference type="Google" id="ProtNLM"/>
    </source>
</evidence>
<reference evidence="2" key="1">
    <citation type="submission" date="2017-10" db="EMBL/GenBank/DDBJ databases">
        <title>Rapid genome shrinkage in a self-fertile nematode reveals novel sperm competition proteins.</title>
        <authorList>
            <person name="Yin D."/>
            <person name="Schwarz E.M."/>
            <person name="Thomas C.G."/>
            <person name="Felde R.L."/>
            <person name="Korf I.F."/>
            <person name="Cutter A.D."/>
            <person name="Schartner C.M."/>
            <person name="Ralston E.J."/>
            <person name="Meyer B.J."/>
            <person name="Haag E.S."/>
        </authorList>
    </citation>
    <scope>NUCLEOTIDE SEQUENCE [LARGE SCALE GENOMIC DNA]</scope>
    <source>
        <strain evidence="2">JU1422</strain>
    </source>
</reference>
<protein>
    <recommendedName>
        <fullName evidence="3">F-box domain-containing protein</fullName>
    </recommendedName>
</protein>
<name>A0A2G5VPM1_9PELO</name>
<dbReference type="PANTHER" id="PTHR21503">
    <property type="entry name" value="F-BOX-CONTAINING HYPOTHETICAL PROTEIN C.ELEGANS"/>
    <property type="match status" value="1"/>
</dbReference>
<evidence type="ECO:0000313" key="1">
    <source>
        <dbReference type="EMBL" id="PIC53718.1"/>
    </source>
</evidence>
<sequence>MKLHRMPYVVQKMIVAELDLDERMLLSFTSKQTCRLLGISKLYTPPYLSITVRSYGVEVYIDHEDKWTFSIPYNKSDLENVVHWKIDGSNVLVSHEVEDIEDQEIKEHTVSIVEGAGFKRTSKLLDPLGKLLRHLSSFLDFKFPKIICHTLPNGLIPQLDFSIVLTMLNYGGPYEFKENRAAVVTPKELEVLLSKIKITWDLNLNVKVASAAYKYRKHPESIGRPLIEKLILKNHSWVDFSELPAARIISFTLKPQSHEINTMLRSWVAGKNRETEIVDFEIDKFTDRTRNFLFTGITQHETQLTEYRERFLKSEFSFDSLSDVFAVDIVRASDGMRATVIGAMLQPHRDNRWAPWPDSKRMMFVVVWSERNLRRGENDPWF</sequence>
<keyword evidence="2" id="KW-1185">Reference proteome</keyword>